<dbReference type="Proteomes" id="UP000024635">
    <property type="component" value="Unassembled WGS sequence"/>
</dbReference>
<reference evidence="2" key="1">
    <citation type="journal article" date="2015" name="Nat. Genet.">
        <title>The genome and transcriptome of the zoonotic hookworm Ancylostoma ceylanicum identify infection-specific gene families.</title>
        <authorList>
            <person name="Schwarz E.M."/>
            <person name="Hu Y."/>
            <person name="Antoshechkin I."/>
            <person name="Miller M.M."/>
            <person name="Sternberg P.W."/>
            <person name="Aroian R.V."/>
        </authorList>
    </citation>
    <scope>NUCLEOTIDE SEQUENCE</scope>
    <source>
        <strain evidence="2">HY135</strain>
    </source>
</reference>
<sequence>MDVPFEVLNILAHPEWTSFSSKCDGSSYICHLLSSLTETSSSDMVSFHLPREHVYIRRADGSQYFWACS</sequence>
<organism evidence="1 2">
    <name type="scientific">Ancylostoma ceylanicum</name>
    <dbReference type="NCBI Taxonomy" id="53326"/>
    <lineage>
        <taxon>Eukaryota</taxon>
        <taxon>Metazoa</taxon>
        <taxon>Ecdysozoa</taxon>
        <taxon>Nematoda</taxon>
        <taxon>Chromadorea</taxon>
        <taxon>Rhabditida</taxon>
        <taxon>Rhabditina</taxon>
        <taxon>Rhabditomorpha</taxon>
        <taxon>Strongyloidea</taxon>
        <taxon>Ancylostomatidae</taxon>
        <taxon>Ancylostomatinae</taxon>
        <taxon>Ancylostoma</taxon>
    </lineage>
</organism>
<evidence type="ECO:0000313" key="1">
    <source>
        <dbReference type="EMBL" id="EYC32785.1"/>
    </source>
</evidence>
<comment type="caution">
    <text evidence="1">The sequence shown here is derived from an EMBL/GenBank/DDBJ whole genome shotgun (WGS) entry which is preliminary data.</text>
</comment>
<accession>A0A016VZE8</accession>
<gene>
    <name evidence="1" type="primary">Acey_s0002.g1097</name>
    <name evidence="1" type="ORF">Y032_0002g1097</name>
</gene>
<dbReference type="EMBL" id="JARK01001338">
    <property type="protein sequence ID" value="EYC32785.1"/>
    <property type="molecule type" value="Genomic_DNA"/>
</dbReference>
<proteinExistence type="predicted"/>
<protein>
    <submittedName>
        <fullName evidence="1">Uncharacterized protein</fullName>
    </submittedName>
</protein>
<dbReference type="AlphaFoldDB" id="A0A016VZE8"/>
<evidence type="ECO:0000313" key="2">
    <source>
        <dbReference type="Proteomes" id="UP000024635"/>
    </source>
</evidence>
<name>A0A016VZE8_9BILA</name>
<keyword evidence="2" id="KW-1185">Reference proteome</keyword>